<sequence length="58" mass="6983">MQFKVFFPCFKLTYPSSFNGKNTWTGTFDCEKFFDCRSEVSQSMEKRKKLKNKKQKKV</sequence>
<protein>
    <submittedName>
        <fullName evidence="1">Uncharacterized protein</fullName>
    </submittedName>
</protein>
<reference evidence="1" key="1">
    <citation type="submission" date="2018-02" db="EMBL/GenBank/DDBJ databases">
        <title>Rhizophora mucronata_Transcriptome.</title>
        <authorList>
            <person name="Meera S.P."/>
            <person name="Sreeshan A."/>
            <person name="Augustine A."/>
        </authorList>
    </citation>
    <scope>NUCLEOTIDE SEQUENCE</scope>
    <source>
        <tissue evidence="1">Leaf</tissue>
    </source>
</reference>
<organism evidence="1">
    <name type="scientific">Rhizophora mucronata</name>
    <name type="common">Asiatic mangrove</name>
    <dbReference type="NCBI Taxonomy" id="61149"/>
    <lineage>
        <taxon>Eukaryota</taxon>
        <taxon>Viridiplantae</taxon>
        <taxon>Streptophyta</taxon>
        <taxon>Embryophyta</taxon>
        <taxon>Tracheophyta</taxon>
        <taxon>Spermatophyta</taxon>
        <taxon>Magnoliopsida</taxon>
        <taxon>eudicotyledons</taxon>
        <taxon>Gunneridae</taxon>
        <taxon>Pentapetalae</taxon>
        <taxon>rosids</taxon>
        <taxon>fabids</taxon>
        <taxon>Malpighiales</taxon>
        <taxon>Rhizophoraceae</taxon>
        <taxon>Rhizophora</taxon>
    </lineage>
</organism>
<accession>A0A2P2NF92</accession>
<dbReference type="AlphaFoldDB" id="A0A2P2NF92"/>
<evidence type="ECO:0000313" key="1">
    <source>
        <dbReference type="EMBL" id="MBX41080.1"/>
    </source>
</evidence>
<proteinExistence type="predicted"/>
<dbReference type="EMBL" id="GGEC01060596">
    <property type="protein sequence ID" value="MBX41080.1"/>
    <property type="molecule type" value="Transcribed_RNA"/>
</dbReference>
<name>A0A2P2NF92_RHIMU</name>